<evidence type="ECO:0000313" key="3">
    <source>
        <dbReference type="Proteomes" id="UP000023152"/>
    </source>
</evidence>
<organism evidence="2 3">
    <name type="scientific">Reticulomyxa filosa</name>
    <dbReference type="NCBI Taxonomy" id="46433"/>
    <lineage>
        <taxon>Eukaryota</taxon>
        <taxon>Sar</taxon>
        <taxon>Rhizaria</taxon>
        <taxon>Retaria</taxon>
        <taxon>Foraminifera</taxon>
        <taxon>Monothalamids</taxon>
        <taxon>Reticulomyxidae</taxon>
        <taxon>Reticulomyxa</taxon>
    </lineage>
</organism>
<dbReference type="AlphaFoldDB" id="X6P1W4"/>
<accession>X6P1W4</accession>
<feature type="non-terminal residue" evidence="2">
    <location>
        <position position="1"/>
    </location>
</feature>
<keyword evidence="3" id="KW-1185">Reference proteome</keyword>
<feature type="region of interest" description="Disordered" evidence="1">
    <location>
        <begin position="1"/>
        <end position="22"/>
    </location>
</feature>
<name>X6P1W4_RETFI</name>
<protein>
    <submittedName>
        <fullName evidence="2">Uncharacterized protein</fullName>
    </submittedName>
</protein>
<evidence type="ECO:0000256" key="1">
    <source>
        <dbReference type="SAM" id="MobiDB-lite"/>
    </source>
</evidence>
<dbReference type="EMBL" id="ASPP01004122">
    <property type="protein sequence ID" value="ETO32535.1"/>
    <property type="molecule type" value="Genomic_DNA"/>
</dbReference>
<sequence length="201" mass="23365">LGAGHIKCKSSPLRSHKTKERGHTKKVIGYDDQFDMSVYAMQEQKYHLLNRLRQSECADPPLRQRDVVDEVAHPPLQHTLPWDEVQAIDWMLSVMMIPTMGALQRRRLFKCDEAVKKINREKEKVIDHQNAVHMDTLEMENEESEDLSIEQIMNALDDATEICENRAHVFANRSTAVCPVSDNPEFKPWTDTTAMYFVQWK</sequence>
<comment type="caution">
    <text evidence="2">The sequence shown here is derived from an EMBL/GenBank/DDBJ whole genome shotgun (WGS) entry which is preliminary data.</text>
</comment>
<dbReference type="Proteomes" id="UP000023152">
    <property type="component" value="Unassembled WGS sequence"/>
</dbReference>
<reference evidence="2 3" key="1">
    <citation type="journal article" date="2013" name="Curr. Biol.">
        <title>The Genome of the Foraminiferan Reticulomyxa filosa.</title>
        <authorList>
            <person name="Glockner G."/>
            <person name="Hulsmann N."/>
            <person name="Schleicher M."/>
            <person name="Noegel A.A."/>
            <person name="Eichinger L."/>
            <person name="Gallinger C."/>
            <person name="Pawlowski J."/>
            <person name="Sierra R."/>
            <person name="Euteneuer U."/>
            <person name="Pillet L."/>
            <person name="Moustafa A."/>
            <person name="Platzer M."/>
            <person name="Groth M."/>
            <person name="Szafranski K."/>
            <person name="Schliwa M."/>
        </authorList>
    </citation>
    <scope>NUCLEOTIDE SEQUENCE [LARGE SCALE GENOMIC DNA]</scope>
</reference>
<proteinExistence type="predicted"/>
<evidence type="ECO:0000313" key="2">
    <source>
        <dbReference type="EMBL" id="ETO32535.1"/>
    </source>
</evidence>
<gene>
    <name evidence="2" type="ORF">RFI_04583</name>
</gene>